<dbReference type="SMART" id="SM00220">
    <property type="entry name" value="S_TKc"/>
    <property type="match status" value="1"/>
</dbReference>
<reference evidence="16" key="1">
    <citation type="submission" date="2023-10" db="EMBL/GenBank/DDBJ databases">
        <title>Chromosome-level genome of the transformable northern wattle, Acacia crassicarpa.</title>
        <authorList>
            <person name="Massaro I."/>
            <person name="Sinha N.R."/>
            <person name="Poethig S."/>
            <person name="Leichty A.R."/>
        </authorList>
    </citation>
    <scope>NUCLEOTIDE SEQUENCE</scope>
    <source>
        <strain evidence="16">Acra3RX</strain>
        <tissue evidence="16">Leaf</tissue>
    </source>
</reference>
<dbReference type="InterPro" id="IPR001245">
    <property type="entry name" value="Ser-Thr/Tyr_kinase_cat_dom"/>
</dbReference>
<evidence type="ECO:0000256" key="7">
    <source>
        <dbReference type="ARBA" id="ARBA00022777"/>
    </source>
</evidence>
<gene>
    <name evidence="16" type="ORF">QN277_007254</name>
</gene>
<name>A0AAE1IU84_9FABA</name>
<dbReference type="InterPro" id="IPR017441">
    <property type="entry name" value="Protein_kinase_ATP_BS"/>
</dbReference>
<keyword evidence="10 14" id="KW-0472">Membrane</keyword>
<dbReference type="PROSITE" id="PS50011">
    <property type="entry name" value="PROTEIN_KINASE_DOM"/>
    <property type="match status" value="1"/>
</dbReference>
<dbReference type="SUPFAM" id="SSF56112">
    <property type="entry name" value="Protein kinase-like (PK-like)"/>
    <property type="match status" value="1"/>
</dbReference>
<evidence type="ECO:0000256" key="14">
    <source>
        <dbReference type="SAM" id="Phobius"/>
    </source>
</evidence>
<dbReference type="Gene3D" id="3.30.200.20">
    <property type="entry name" value="Phosphorylase Kinase, domain 1"/>
    <property type="match status" value="1"/>
</dbReference>
<dbReference type="GO" id="GO:0004674">
    <property type="term" value="F:protein serine/threonine kinase activity"/>
    <property type="evidence" value="ECO:0007669"/>
    <property type="project" value="UniProtKB-KW"/>
</dbReference>
<dbReference type="PANTHER" id="PTHR47974:SF9">
    <property type="entry name" value="RECEPTOR-LIKE SERINE_THREONINE-PROTEIN KINASE"/>
    <property type="match status" value="1"/>
</dbReference>
<keyword evidence="5" id="KW-0732">Signal</keyword>
<evidence type="ECO:0000256" key="9">
    <source>
        <dbReference type="ARBA" id="ARBA00022989"/>
    </source>
</evidence>
<evidence type="ECO:0000256" key="1">
    <source>
        <dbReference type="ARBA" id="ARBA00004167"/>
    </source>
</evidence>
<evidence type="ECO:0000256" key="5">
    <source>
        <dbReference type="ARBA" id="ARBA00022729"/>
    </source>
</evidence>
<dbReference type="FunFam" id="1.10.510.10:FF:000537">
    <property type="entry name" value="Putative receptor-like protein kinase"/>
    <property type="match status" value="1"/>
</dbReference>
<dbReference type="Gene3D" id="1.10.510.10">
    <property type="entry name" value="Transferase(Phosphotransferase) domain 1"/>
    <property type="match status" value="1"/>
</dbReference>
<keyword evidence="3" id="KW-0808">Transferase</keyword>
<sequence>MASSSTVASLWRANHIRMIIIFTVSFIAWLVIPFFVQVPLQPVFQIIIFAVGPAVVVIGISVFAILKYRKRFIEDKRHRTEFLTLTMEKFLNDLERESPTMFTSDNLVRATNNYSDMLGSGGFGSVYKGTFSDGTVVAVKVLNGTFDERMEQQFMAEVATIGKVRHLNLVRLIGFCIEKNTTALVYEYMSNGSLDKYLFRENNKSLVFEKLHEIAVGTAQGIAYLHEEYRERIIHYDIKPENILLDDSLHCKIADFGLAMLYNRDKSYVTMTRQRGTPGYAAPELWMPFPVTHKCDIYSFGIMLFEIIRRRRHYDANLPSIQQWFPRWVWIKFENKNLEELITECGIEDNDKEKVKRMIKVALWCVQYRPDLRPKMSDVVKMLEGSMDVREPSNPFQQLLEENHGIEASQMDSSSDDDDLVVPSPHEL</sequence>
<comment type="subcellular location">
    <subcellularLocation>
        <location evidence="1">Membrane</location>
        <topology evidence="1">Single-pass membrane protein</topology>
    </subcellularLocation>
</comment>
<evidence type="ECO:0000259" key="15">
    <source>
        <dbReference type="PROSITE" id="PS50011"/>
    </source>
</evidence>
<comment type="similarity">
    <text evidence="12">Belongs to the protein kinase superfamily.</text>
</comment>
<evidence type="ECO:0000256" key="4">
    <source>
        <dbReference type="ARBA" id="ARBA00022692"/>
    </source>
</evidence>
<dbReference type="PANTHER" id="PTHR47974">
    <property type="entry name" value="OS07G0415500 PROTEIN"/>
    <property type="match status" value="1"/>
</dbReference>
<evidence type="ECO:0000256" key="10">
    <source>
        <dbReference type="ARBA" id="ARBA00023136"/>
    </source>
</evidence>
<evidence type="ECO:0000256" key="11">
    <source>
        <dbReference type="PROSITE-ProRule" id="PRU10141"/>
    </source>
</evidence>
<keyword evidence="7" id="KW-0418">Kinase</keyword>
<dbReference type="GO" id="GO:0005524">
    <property type="term" value="F:ATP binding"/>
    <property type="evidence" value="ECO:0007669"/>
    <property type="project" value="UniProtKB-UniRule"/>
</dbReference>
<evidence type="ECO:0000256" key="2">
    <source>
        <dbReference type="ARBA" id="ARBA00022527"/>
    </source>
</evidence>
<evidence type="ECO:0000256" key="8">
    <source>
        <dbReference type="ARBA" id="ARBA00022840"/>
    </source>
</evidence>
<evidence type="ECO:0000256" key="3">
    <source>
        <dbReference type="ARBA" id="ARBA00022679"/>
    </source>
</evidence>
<keyword evidence="8 11" id="KW-0067">ATP-binding</keyword>
<evidence type="ECO:0000256" key="12">
    <source>
        <dbReference type="RuleBase" id="RU000304"/>
    </source>
</evidence>
<keyword evidence="17" id="KW-1185">Reference proteome</keyword>
<evidence type="ECO:0000313" key="17">
    <source>
        <dbReference type="Proteomes" id="UP001293593"/>
    </source>
</evidence>
<feature type="domain" description="Protein kinase" evidence="15">
    <location>
        <begin position="112"/>
        <end position="397"/>
    </location>
</feature>
<organism evidence="16 17">
    <name type="scientific">Acacia crassicarpa</name>
    <name type="common">northern wattle</name>
    <dbReference type="NCBI Taxonomy" id="499986"/>
    <lineage>
        <taxon>Eukaryota</taxon>
        <taxon>Viridiplantae</taxon>
        <taxon>Streptophyta</taxon>
        <taxon>Embryophyta</taxon>
        <taxon>Tracheophyta</taxon>
        <taxon>Spermatophyta</taxon>
        <taxon>Magnoliopsida</taxon>
        <taxon>eudicotyledons</taxon>
        <taxon>Gunneridae</taxon>
        <taxon>Pentapetalae</taxon>
        <taxon>rosids</taxon>
        <taxon>fabids</taxon>
        <taxon>Fabales</taxon>
        <taxon>Fabaceae</taxon>
        <taxon>Caesalpinioideae</taxon>
        <taxon>mimosoid clade</taxon>
        <taxon>Acacieae</taxon>
        <taxon>Acacia</taxon>
    </lineage>
</organism>
<keyword evidence="6 11" id="KW-0547">Nucleotide-binding</keyword>
<dbReference type="Proteomes" id="UP001293593">
    <property type="component" value="Unassembled WGS sequence"/>
</dbReference>
<protein>
    <recommendedName>
        <fullName evidence="15">Protein kinase domain-containing protein</fullName>
    </recommendedName>
</protein>
<feature type="binding site" evidence="11">
    <location>
        <position position="140"/>
    </location>
    <ligand>
        <name>ATP</name>
        <dbReference type="ChEBI" id="CHEBI:30616"/>
    </ligand>
</feature>
<evidence type="ECO:0000313" key="16">
    <source>
        <dbReference type="EMBL" id="KAK4257697.1"/>
    </source>
</evidence>
<evidence type="ECO:0000256" key="6">
    <source>
        <dbReference type="ARBA" id="ARBA00022741"/>
    </source>
</evidence>
<dbReference type="InterPro" id="IPR000719">
    <property type="entry name" value="Prot_kinase_dom"/>
</dbReference>
<dbReference type="PROSITE" id="PS00108">
    <property type="entry name" value="PROTEIN_KINASE_ST"/>
    <property type="match status" value="1"/>
</dbReference>
<evidence type="ECO:0000256" key="13">
    <source>
        <dbReference type="SAM" id="MobiDB-lite"/>
    </source>
</evidence>
<dbReference type="FunFam" id="3.30.200.20:FF:000178">
    <property type="entry name" value="serine/threonine-protein kinase PBS1-like"/>
    <property type="match status" value="1"/>
</dbReference>
<dbReference type="PROSITE" id="PS00107">
    <property type="entry name" value="PROTEIN_KINASE_ATP"/>
    <property type="match status" value="1"/>
</dbReference>
<feature type="transmembrane region" description="Helical" evidence="14">
    <location>
        <begin position="42"/>
        <end position="66"/>
    </location>
</feature>
<dbReference type="InterPro" id="IPR011009">
    <property type="entry name" value="Kinase-like_dom_sf"/>
</dbReference>
<feature type="region of interest" description="Disordered" evidence="13">
    <location>
        <begin position="403"/>
        <end position="428"/>
    </location>
</feature>
<dbReference type="Pfam" id="PF07714">
    <property type="entry name" value="PK_Tyr_Ser-Thr"/>
    <property type="match status" value="1"/>
</dbReference>
<dbReference type="AlphaFoldDB" id="A0AAE1IU84"/>
<proteinExistence type="inferred from homology"/>
<feature type="transmembrane region" description="Helical" evidence="14">
    <location>
        <begin position="18"/>
        <end position="36"/>
    </location>
</feature>
<dbReference type="GO" id="GO:0016020">
    <property type="term" value="C:membrane"/>
    <property type="evidence" value="ECO:0007669"/>
    <property type="project" value="UniProtKB-SubCell"/>
</dbReference>
<dbReference type="InterPro" id="IPR008271">
    <property type="entry name" value="Ser/Thr_kinase_AS"/>
</dbReference>
<dbReference type="EMBL" id="JAWXYG010000012">
    <property type="protein sequence ID" value="KAK4257697.1"/>
    <property type="molecule type" value="Genomic_DNA"/>
</dbReference>
<keyword evidence="4 14" id="KW-0812">Transmembrane</keyword>
<keyword evidence="9 14" id="KW-1133">Transmembrane helix</keyword>
<accession>A0AAE1IU84</accession>
<keyword evidence="2 12" id="KW-0723">Serine/threonine-protein kinase</keyword>
<comment type="caution">
    <text evidence="16">The sequence shown here is derived from an EMBL/GenBank/DDBJ whole genome shotgun (WGS) entry which is preliminary data.</text>
</comment>